<accession>V5RB19</accession>
<organism evidence="2">
    <name type="scientific">Acinetobacter baumannii</name>
    <dbReference type="NCBI Taxonomy" id="470"/>
    <lineage>
        <taxon>Bacteria</taxon>
        <taxon>Pseudomonadati</taxon>
        <taxon>Pseudomonadota</taxon>
        <taxon>Gammaproteobacteria</taxon>
        <taxon>Moraxellales</taxon>
        <taxon>Moraxellaceae</taxon>
        <taxon>Acinetobacter</taxon>
        <taxon>Acinetobacter calcoaceticus/baumannii complex</taxon>
    </lineage>
</organism>
<feature type="transmembrane region" description="Helical" evidence="1">
    <location>
        <begin position="300"/>
        <end position="319"/>
    </location>
</feature>
<feature type="transmembrane region" description="Helical" evidence="1">
    <location>
        <begin position="272"/>
        <end position="293"/>
    </location>
</feature>
<feature type="transmembrane region" description="Helical" evidence="1">
    <location>
        <begin position="137"/>
        <end position="166"/>
    </location>
</feature>
<evidence type="ECO:0000256" key="1">
    <source>
        <dbReference type="SAM" id="Phobius"/>
    </source>
</evidence>
<gene>
    <name evidence="2" type="primary">wzy</name>
</gene>
<protein>
    <submittedName>
        <fullName evidence="2">Wzy</fullName>
    </submittedName>
</protein>
<feature type="transmembrane region" description="Helical" evidence="1">
    <location>
        <begin position="204"/>
        <end position="223"/>
    </location>
</feature>
<feature type="transmembrane region" description="Helical" evidence="1">
    <location>
        <begin position="98"/>
        <end position="117"/>
    </location>
</feature>
<feature type="transmembrane region" description="Helical" evidence="1">
    <location>
        <begin position="10"/>
        <end position="28"/>
    </location>
</feature>
<feature type="transmembrane region" description="Helical" evidence="1">
    <location>
        <begin position="173"/>
        <end position="198"/>
    </location>
</feature>
<proteinExistence type="predicted"/>
<reference evidence="2" key="1">
    <citation type="journal article" date="2013" name="PLoS ONE">
        <title>Diversity in the major polysaccharide antigen of Acinetobacter baumannii assessed by DNA sequencing, and development of a molecular serotyping scheme.</title>
        <authorList>
            <person name="Hu D."/>
            <person name="Liu B."/>
            <person name="Dijkshoorn L."/>
            <person name="Wang L."/>
            <person name="Reeves P.R."/>
        </authorList>
    </citation>
    <scope>NUCLEOTIDE SEQUENCE</scope>
    <source>
        <strain evidence="2">LUH5535</strain>
    </source>
</reference>
<keyword evidence="1" id="KW-0472">Membrane</keyword>
<keyword evidence="1" id="KW-0812">Transmembrane</keyword>
<feature type="transmembrane region" description="Helical" evidence="1">
    <location>
        <begin position="325"/>
        <end position="344"/>
    </location>
</feature>
<dbReference type="EMBL" id="KC526896">
    <property type="protein sequence ID" value="AHB32267.1"/>
    <property type="molecule type" value="Genomic_DNA"/>
</dbReference>
<feature type="transmembrane region" description="Helical" evidence="1">
    <location>
        <begin position="243"/>
        <end position="260"/>
    </location>
</feature>
<name>V5RB19_ACIBA</name>
<sequence>MNSMMINKRLIIYCIIFIFLCLFSIFRFEDGKVGDFLVTNYDELRYLLATDNIIQDTKVYGIIYTLENFYNYTQSVHFLHYFVLSFFRYFFNDSMVVWSLYQLSIYTLGCYFFGKFIRLEYDFISTNEEFLATVLMLLYPVFYFLTFSLMRDIAIFSLLSICLYFYKSNNYKLLILFIFVISLYRLNMMLCILVYILIDQFRDRSILSILKYLILSALILFVVDKVSINFLSRHLSRIYEFNFLGLINEVLVFLLSPLPFSVDQSLPQYLRFWFMISFWLCVFLIFIYIIFIIKKKNIQLVLGAPIIGMSLFYIATYSIEAGIGFRQSSILLPFIYIPIFLYFIKQFIPVKSYVNFKGTNE</sequence>
<keyword evidence="1" id="KW-1133">Transmembrane helix</keyword>
<dbReference type="AlphaFoldDB" id="V5RB19"/>
<reference evidence="2" key="2">
    <citation type="journal article" date="2017" name="Carbohydr. Res.">
        <title>Structures of the K35 and K15 capsular polysaccharides of Acinetobacter baumannii LUH5535 and LUH5554 containing amino and diamino uronic acids.</title>
        <authorList>
            <person name="Shashkov A.S."/>
            <person name="Liu B."/>
            <person name="Kenyon J.J."/>
            <person name="Popova A.V."/>
            <person name="Shneider M.M."/>
            <person name="Senchenkova S.N."/>
            <person name="Arbatsky N.P."/>
            <person name="Miroshnikov K.A."/>
            <person name="Wang L."/>
            <person name="Knirel Y.A."/>
        </authorList>
    </citation>
    <scope>NUCLEOTIDE SEQUENCE</scope>
    <source>
        <strain evidence="2">LUH5535</strain>
    </source>
</reference>
<evidence type="ECO:0000313" key="2">
    <source>
        <dbReference type="EMBL" id="AHB32267.1"/>
    </source>
</evidence>